<reference evidence="1" key="2">
    <citation type="journal article" date="2015" name="Data Brief">
        <title>Shoot transcriptome of the giant reed, Arundo donax.</title>
        <authorList>
            <person name="Barrero R.A."/>
            <person name="Guerrero F.D."/>
            <person name="Moolhuijzen P."/>
            <person name="Goolsby J.A."/>
            <person name="Tidwell J."/>
            <person name="Bellgard S.E."/>
            <person name="Bellgard M.I."/>
        </authorList>
    </citation>
    <scope>NUCLEOTIDE SEQUENCE</scope>
    <source>
        <tissue evidence="1">Shoot tissue taken approximately 20 cm above the soil surface</tissue>
    </source>
</reference>
<accession>A0A0A9CPT4</accession>
<organism evidence="1">
    <name type="scientific">Arundo donax</name>
    <name type="common">Giant reed</name>
    <name type="synonym">Donax arundinaceus</name>
    <dbReference type="NCBI Taxonomy" id="35708"/>
    <lineage>
        <taxon>Eukaryota</taxon>
        <taxon>Viridiplantae</taxon>
        <taxon>Streptophyta</taxon>
        <taxon>Embryophyta</taxon>
        <taxon>Tracheophyta</taxon>
        <taxon>Spermatophyta</taxon>
        <taxon>Magnoliopsida</taxon>
        <taxon>Liliopsida</taxon>
        <taxon>Poales</taxon>
        <taxon>Poaceae</taxon>
        <taxon>PACMAD clade</taxon>
        <taxon>Arundinoideae</taxon>
        <taxon>Arundineae</taxon>
        <taxon>Arundo</taxon>
    </lineage>
</organism>
<dbReference type="EMBL" id="GBRH01224393">
    <property type="protein sequence ID" value="JAD73502.1"/>
    <property type="molecule type" value="Transcribed_RNA"/>
</dbReference>
<name>A0A0A9CPT4_ARUDO</name>
<dbReference type="AlphaFoldDB" id="A0A0A9CPT4"/>
<protein>
    <submittedName>
        <fullName evidence="1">Uncharacterized protein</fullName>
    </submittedName>
</protein>
<sequence>MSQLEALLGEVEFRTFWLGD</sequence>
<proteinExistence type="predicted"/>
<evidence type="ECO:0000313" key="1">
    <source>
        <dbReference type="EMBL" id="JAD73502.1"/>
    </source>
</evidence>
<reference evidence="1" key="1">
    <citation type="submission" date="2014-09" db="EMBL/GenBank/DDBJ databases">
        <authorList>
            <person name="Magalhaes I.L.F."/>
            <person name="Oliveira U."/>
            <person name="Santos F.R."/>
            <person name="Vidigal T.H.D.A."/>
            <person name="Brescovit A.D."/>
            <person name="Santos A.J."/>
        </authorList>
    </citation>
    <scope>NUCLEOTIDE SEQUENCE</scope>
    <source>
        <tissue evidence="1">Shoot tissue taken approximately 20 cm above the soil surface</tissue>
    </source>
</reference>